<dbReference type="Proteomes" id="UP001064048">
    <property type="component" value="Chromosome 6"/>
</dbReference>
<proteinExistence type="predicted"/>
<evidence type="ECO:0000313" key="1">
    <source>
        <dbReference type="EMBL" id="KAI8436286.1"/>
    </source>
</evidence>
<name>A0ACC0KIA9_CHOFU</name>
<comment type="caution">
    <text evidence="1">The sequence shown here is derived from an EMBL/GenBank/DDBJ whole genome shotgun (WGS) entry which is preliminary data.</text>
</comment>
<gene>
    <name evidence="1" type="ORF">MSG28_004331</name>
</gene>
<accession>A0ACC0KIA9</accession>
<dbReference type="EMBL" id="CM046106">
    <property type="protein sequence ID" value="KAI8436286.1"/>
    <property type="molecule type" value="Genomic_DNA"/>
</dbReference>
<organism evidence="1 2">
    <name type="scientific">Choristoneura fumiferana</name>
    <name type="common">Spruce budworm moth</name>
    <name type="synonym">Archips fumiferana</name>
    <dbReference type="NCBI Taxonomy" id="7141"/>
    <lineage>
        <taxon>Eukaryota</taxon>
        <taxon>Metazoa</taxon>
        <taxon>Ecdysozoa</taxon>
        <taxon>Arthropoda</taxon>
        <taxon>Hexapoda</taxon>
        <taxon>Insecta</taxon>
        <taxon>Pterygota</taxon>
        <taxon>Neoptera</taxon>
        <taxon>Endopterygota</taxon>
        <taxon>Lepidoptera</taxon>
        <taxon>Glossata</taxon>
        <taxon>Ditrysia</taxon>
        <taxon>Tortricoidea</taxon>
        <taxon>Tortricidae</taxon>
        <taxon>Tortricinae</taxon>
        <taxon>Choristoneura</taxon>
    </lineage>
</organism>
<evidence type="ECO:0000313" key="2">
    <source>
        <dbReference type="Proteomes" id="UP001064048"/>
    </source>
</evidence>
<protein>
    <submittedName>
        <fullName evidence="1">Uncharacterized protein</fullName>
    </submittedName>
</protein>
<sequence length="109" mass="12153">MGLLIATVFAVFAVAEARHHPSVELYEIRDQSETRSKNHEPVLQRINKLDSKTDAAAIVKYITKYLTLLKPGHSESNNEDKSENEGGFVDETRSSIVVVPGDKDILNNM</sequence>
<reference evidence="1 2" key="1">
    <citation type="journal article" date="2022" name="Genome Biol. Evol.">
        <title>The Spruce Budworm Genome: Reconstructing the Evolutionary History of Antifreeze Proteins.</title>
        <authorList>
            <person name="Beliveau C."/>
            <person name="Gagne P."/>
            <person name="Picq S."/>
            <person name="Vernygora O."/>
            <person name="Keeling C.I."/>
            <person name="Pinkney K."/>
            <person name="Doucet D."/>
            <person name="Wen F."/>
            <person name="Johnston J.S."/>
            <person name="Maaroufi H."/>
            <person name="Boyle B."/>
            <person name="Laroche J."/>
            <person name="Dewar K."/>
            <person name="Juretic N."/>
            <person name="Blackburn G."/>
            <person name="Nisole A."/>
            <person name="Brunet B."/>
            <person name="Brandao M."/>
            <person name="Lumley L."/>
            <person name="Duan J."/>
            <person name="Quan G."/>
            <person name="Lucarotti C.J."/>
            <person name="Roe A.D."/>
            <person name="Sperling F.A.H."/>
            <person name="Levesque R.C."/>
            <person name="Cusson M."/>
        </authorList>
    </citation>
    <scope>NUCLEOTIDE SEQUENCE [LARGE SCALE GENOMIC DNA]</scope>
    <source>
        <strain evidence="1">Glfc:IPQL:Cfum</strain>
    </source>
</reference>
<keyword evidence="2" id="KW-1185">Reference proteome</keyword>